<proteinExistence type="predicted"/>
<organism evidence="2">
    <name type="scientific">marine sediment metagenome</name>
    <dbReference type="NCBI Taxonomy" id="412755"/>
    <lineage>
        <taxon>unclassified sequences</taxon>
        <taxon>metagenomes</taxon>
        <taxon>ecological metagenomes</taxon>
    </lineage>
</organism>
<sequence length="90" mass="9731">MEEKLASLRRILSNMGSVLIAFSGGVDSTFLLKVAHDVLKDKVAAATATSESYPASELETAKEIARKLGVKHLIIETEELSNQNFAKNSP</sequence>
<gene>
    <name evidence="2" type="ORF">S12H4_06717</name>
</gene>
<protein>
    <recommendedName>
        <fullName evidence="1">Asparagine synthetase domain-containing protein</fullName>
    </recommendedName>
</protein>
<accession>X1RVM2</accession>
<name>X1RVM2_9ZZZZ</name>
<evidence type="ECO:0000313" key="2">
    <source>
        <dbReference type="EMBL" id="GAI70961.1"/>
    </source>
</evidence>
<dbReference type="AlphaFoldDB" id="X1RVM2"/>
<dbReference type="PANTHER" id="PTHR43169:SF2">
    <property type="entry name" value="NAD_GMP SYNTHASE DOMAIN-CONTAINING PROTEIN"/>
    <property type="match status" value="1"/>
</dbReference>
<comment type="caution">
    <text evidence="2">The sequence shown here is derived from an EMBL/GenBank/DDBJ whole genome shotgun (WGS) entry which is preliminary data.</text>
</comment>
<feature type="non-terminal residue" evidence="2">
    <location>
        <position position="90"/>
    </location>
</feature>
<dbReference type="SUPFAM" id="SSF52402">
    <property type="entry name" value="Adenine nucleotide alpha hydrolases-like"/>
    <property type="match status" value="1"/>
</dbReference>
<dbReference type="Pfam" id="PF00733">
    <property type="entry name" value="Asn_synthase"/>
    <property type="match status" value="1"/>
</dbReference>
<dbReference type="Gene3D" id="3.40.50.620">
    <property type="entry name" value="HUPs"/>
    <property type="match status" value="1"/>
</dbReference>
<reference evidence="2" key="1">
    <citation type="journal article" date="2014" name="Front. Microbiol.">
        <title>High frequency of phylogenetically diverse reductive dehalogenase-homologous genes in deep subseafloor sedimentary metagenomes.</title>
        <authorList>
            <person name="Kawai M."/>
            <person name="Futagami T."/>
            <person name="Toyoda A."/>
            <person name="Takaki Y."/>
            <person name="Nishi S."/>
            <person name="Hori S."/>
            <person name="Arai W."/>
            <person name="Tsubouchi T."/>
            <person name="Morono Y."/>
            <person name="Uchiyama I."/>
            <person name="Ito T."/>
            <person name="Fujiyama A."/>
            <person name="Inagaki F."/>
            <person name="Takami H."/>
        </authorList>
    </citation>
    <scope>NUCLEOTIDE SEQUENCE</scope>
    <source>
        <strain evidence="2">Expedition CK06-06</strain>
    </source>
</reference>
<dbReference type="PANTHER" id="PTHR43169">
    <property type="entry name" value="EXSB FAMILY PROTEIN"/>
    <property type="match status" value="1"/>
</dbReference>
<dbReference type="GO" id="GO:0006529">
    <property type="term" value="P:asparagine biosynthetic process"/>
    <property type="evidence" value="ECO:0007669"/>
    <property type="project" value="InterPro"/>
</dbReference>
<dbReference type="InterPro" id="IPR014729">
    <property type="entry name" value="Rossmann-like_a/b/a_fold"/>
</dbReference>
<dbReference type="EMBL" id="BARW01002396">
    <property type="protein sequence ID" value="GAI70961.1"/>
    <property type="molecule type" value="Genomic_DNA"/>
</dbReference>
<dbReference type="GO" id="GO:0004066">
    <property type="term" value="F:asparagine synthase (glutamine-hydrolyzing) activity"/>
    <property type="evidence" value="ECO:0007669"/>
    <property type="project" value="InterPro"/>
</dbReference>
<feature type="domain" description="Asparagine synthetase" evidence="1">
    <location>
        <begin position="10"/>
        <end position="82"/>
    </location>
</feature>
<dbReference type="InterPro" id="IPR001962">
    <property type="entry name" value="Asn_synthase"/>
</dbReference>
<dbReference type="InterPro" id="IPR052188">
    <property type="entry name" value="Ni-pincer_cofactor_biosynth"/>
</dbReference>
<evidence type="ECO:0000259" key="1">
    <source>
        <dbReference type="Pfam" id="PF00733"/>
    </source>
</evidence>